<dbReference type="Proteomes" id="UP000027936">
    <property type="component" value="Unassembled WGS sequence"/>
</dbReference>
<organism evidence="1 2">
    <name type="scientific">Schinkia azotoformans MEV2011</name>
    <dbReference type="NCBI Taxonomy" id="1348973"/>
    <lineage>
        <taxon>Bacteria</taxon>
        <taxon>Bacillati</taxon>
        <taxon>Bacillota</taxon>
        <taxon>Bacilli</taxon>
        <taxon>Bacillales</taxon>
        <taxon>Bacillaceae</taxon>
        <taxon>Calidifontibacillus/Schinkia group</taxon>
        <taxon>Schinkia</taxon>
    </lineage>
</organism>
<dbReference type="EMBL" id="JJRY01000013">
    <property type="protein sequence ID" value="KEF37595.1"/>
    <property type="molecule type" value="Genomic_DNA"/>
</dbReference>
<comment type="caution">
    <text evidence="1">The sequence shown here is derived from an EMBL/GenBank/DDBJ whole genome shotgun (WGS) entry which is preliminary data.</text>
</comment>
<proteinExistence type="predicted"/>
<evidence type="ECO:0000313" key="1">
    <source>
        <dbReference type="EMBL" id="KEF37595.1"/>
    </source>
</evidence>
<evidence type="ECO:0000313" key="2">
    <source>
        <dbReference type="Proteomes" id="UP000027936"/>
    </source>
</evidence>
<accession>A0A072NWK4</accession>
<protein>
    <submittedName>
        <fullName evidence="1">Uncharacterized protein</fullName>
    </submittedName>
</protein>
<gene>
    <name evidence="1" type="ORF">M670_03176</name>
</gene>
<dbReference type="PATRIC" id="fig|1348973.3.peg.3054"/>
<dbReference type="AlphaFoldDB" id="A0A072NWK4"/>
<sequence length="76" mass="8882">MSSEEPNYKNFTGNNAQWFTVFNPDTKQMHVAAGVGFQEHTGMLFFGDNFMNKERWDAYYTKVKERYPAPSYKVGE</sequence>
<reference evidence="1 2" key="1">
    <citation type="submission" date="2014-04" db="EMBL/GenBank/DDBJ databases">
        <title>Draft genome sequence of Bacillus azotoformans MEV2011, a (co-) denitrifying strain unable to grow in the presence of oxygen.</title>
        <authorList>
            <person name="Nielsen M."/>
            <person name="Schreiber L."/>
            <person name="Finster K."/>
            <person name="Schramm A."/>
        </authorList>
    </citation>
    <scope>NUCLEOTIDE SEQUENCE [LARGE SCALE GENOMIC DNA]</scope>
    <source>
        <strain evidence="1 2">MEV2011</strain>
    </source>
</reference>
<name>A0A072NWK4_SCHAZ</name>